<keyword evidence="1" id="KW-0863">Zinc-finger</keyword>
<dbReference type="GO" id="GO:0008270">
    <property type="term" value="F:zinc ion binding"/>
    <property type="evidence" value="ECO:0007669"/>
    <property type="project" value="UniProtKB-KW"/>
</dbReference>
<dbReference type="PROSITE" id="PS50966">
    <property type="entry name" value="ZF_SWIM"/>
    <property type="match status" value="1"/>
</dbReference>
<dbReference type="InterPro" id="IPR011335">
    <property type="entry name" value="Restrct_endonuc-II-like"/>
</dbReference>
<evidence type="ECO:0000256" key="1">
    <source>
        <dbReference type="PROSITE-ProRule" id="PRU00325"/>
    </source>
</evidence>
<accession>A0ABD1KT92</accession>
<reference evidence="5 6" key="1">
    <citation type="submission" date="2024-09" db="EMBL/GenBank/DDBJ databases">
        <title>A chromosome-level genome assembly of Gray's grenadier anchovy, Coilia grayii.</title>
        <authorList>
            <person name="Fu Z."/>
        </authorList>
    </citation>
    <scope>NUCLEOTIDE SEQUENCE [LARGE SCALE GENOMIC DNA]</scope>
    <source>
        <strain evidence="5">G4</strain>
        <tissue evidence="5">Muscle</tissue>
    </source>
</reference>
<dbReference type="InterPro" id="IPR007527">
    <property type="entry name" value="Znf_SWIM"/>
</dbReference>
<dbReference type="GO" id="GO:0006281">
    <property type="term" value="P:DNA repair"/>
    <property type="evidence" value="ECO:0007669"/>
    <property type="project" value="UniProtKB-ARBA"/>
</dbReference>
<comment type="caution">
    <text evidence="5">The sequence shown here is derived from an EMBL/GenBank/DDBJ whole genome shotgun (WGS) entry which is preliminary data.</text>
</comment>
<dbReference type="SUPFAM" id="SSF52980">
    <property type="entry name" value="Restriction endonuclease-like"/>
    <property type="match status" value="1"/>
</dbReference>
<dbReference type="InterPro" id="IPR011604">
    <property type="entry name" value="PDDEXK-like_dom_sf"/>
</dbReference>
<organism evidence="5 6">
    <name type="scientific">Coilia grayii</name>
    <name type="common">Gray's grenadier anchovy</name>
    <dbReference type="NCBI Taxonomy" id="363190"/>
    <lineage>
        <taxon>Eukaryota</taxon>
        <taxon>Metazoa</taxon>
        <taxon>Chordata</taxon>
        <taxon>Craniata</taxon>
        <taxon>Vertebrata</taxon>
        <taxon>Euteleostomi</taxon>
        <taxon>Actinopterygii</taxon>
        <taxon>Neopterygii</taxon>
        <taxon>Teleostei</taxon>
        <taxon>Clupei</taxon>
        <taxon>Clupeiformes</taxon>
        <taxon>Clupeoidei</taxon>
        <taxon>Engraulidae</taxon>
        <taxon>Coilinae</taxon>
        <taxon>Coilia</taxon>
    </lineage>
</organism>
<dbReference type="PANTHER" id="PTHR47526">
    <property type="entry name" value="ATP-DEPENDENT DNA HELICASE"/>
    <property type="match status" value="1"/>
</dbReference>
<dbReference type="CDD" id="cd22343">
    <property type="entry name" value="PDDEXK_lambda_exonuclease-like"/>
    <property type="match status" value="1"/>
</dbReference>
<proteinExistence type="predicted"/>
<sequence>MKILAEISKKLSHSCITSYIFMSRLPDFTPHDLYQYVVNGISPYTGADLKAYKSLDAYQFFVAGWVTSVRYCCSDSGGNYLVMSQVHHSQALSAPKLKPWVVVKKDGTVLCGHCTCKGGLGEVCSHITALLYALESAVRHLEARSCTDGRRQWGLPQVKSGKDLFGEGSSIDFSNPAKRCSEQHPRQHPSSAGKSNVSLSTEAVEQFYRDLNNAAETPSKKSGLLRILPQYCHQFQPRILSLGLPPPLTELFNAQYRQVQQLNLYKSVKLPLMTLKSQRNRYLCPLTSKSTQFVSMHHHAETQSQGQSRLWHDLRAGRVTASRIKAVTRTDPSSPSKLLIGLICYPELCKFSSAATRHQVARQAYFDWASPQHQGLTVRDAGLHIHPAYPYFGASLDALTSCTCCGGGVLEVKCPHCAKDTGVLEATAKKHFCLVKTEIGLVLDKNHQYYYQVQAQLFVTGRNFCDFMLWSPTDCFVQRIFPDSEFMSEVIPKIKVFFQLGILPELLAKKHAWHGIQLITRRPKKSSCVSGLCSGSCVSFLYC</sequence>
<dbReference type="InterPro" id="IPR019080">
    <property type="entry name" value="YqaJ_viral_recombinase"/>
</dbReference>
<dbReference type="Pfam" id="PF09588">
    <property type="entry name" value="YqaJ"/>
    <property type="match status" value="1"/>
</dbReference>
<evidence type="ECO:0000256" key="2">
    <source>
        <dbReference type="SAM" id="MobiDB-lite"/>
    </source>
</evidence>
<evidence type="ECO:0000313" key="6">
    <source>
        <dbReference type="Proteomes" id="UP001591681"/>
    </source>
</evidence>
<evidence type="ECO:0000313" key="5">
    <source>
        <dbReference type="EMBL" id="KAL2102345.1"/>
    </source>
</evidence>
<dbReference type="EMBL" id="JBHFQA010000002">
    <property type="protein sequence ID" value="KAL2102345.1"/>
    <property type="molecule type" value="Genomic_DNA"/>
</dbReference>
<dbReference type="Gene3D" id="3.90.320.10">
    <property type="match status" value="1"/>
</dbReference>
<evidence type="ECO:0000313" key="4">
    <source>
        <dbReference type="EMBL" id="KAL2102314.1"/>
    </source>
</evidence>
<dbReference type="PANTHER" id="PTHR47526:SF4">
    <property type="entry name" value="SWIM-TYPE DOMAIN-CONTAINING PROTEIN"/>
    <property type="match status" value="1"/>
</dbReference>
<dbReference type="AlphaFoldDB" id="A0ABD1KT92"/>
<keyword evidence="6" id="KW-1185">Reference proteome</keyword>
<feature type="region of interest" description="Disordered" evidence="2">
    <location>
        <begin position="176"/>
        <end position="197"/>
    </location>
</feature>
<feature type="domain" description="SWIM-type" evidence="3">
    <location>
        <begin position="99"/>
        <end position="135"/>
    </location>
</feature>
<name>A0ABD1KT92_9TELE</name>
<keyword evidence="1" id="KW-0479">Metal-binding</keyword>
<evidence type="ECO:0000259" key="3">
    <source>
        <dbReference type="PROSITE" id="PS50966"/>
    </source>
</evidence>
<keyword evidence="1" id="KW-0862">Zinc</keyword>
<gene>
    <name evidence="4" type="ORF">ACEWY4_001482</name>
    <name evidence="5" type="ORF">ACEWY4_001513</name>
</gene>
<dbReference type="Proteomes" id="UP001591681">
    <property type="component" value="Unassembled WGS sequence"/>
</dbReference>
<protein>
    <recommendedName>
        <fullName evidence="3">SWIM-type domain-containing protein</fullName>
    </recommendedName>
</protein>
<feature type="compositionally biased region" description="Polar residues" evidence="2">
    <location>
        <begin position="188"/>
        <end position="197"/>
    </location>
</feature>
<dbReference type="EMBL" id="JBHFQA010000002">
    <property type="protein sequence ID" value="KAL2102314.1"/>
    <property type="molecule type" value="Genomic_DNA"/>
</dbReference>